<protein>
    <recommendedName>
        <fullName evidence="1">Transposase MuDR plant domain-containing protein</fullName>
    </recommendedName>
</protein>
<dbReference type="InterPro" id="IPR004332">
    <property type="entry name" value="Transposase_MuDR"/>
</dbReference>
<reference evidence="2" key="2">
    <citation type="submission" date="2021-03" db="UniProtKB">
        <authorList>
            <consortium name="EnsemblPlants"/>
        </authorList>
    </citation>
    <scope>IDENTIFICATION</scope>
</reference>
<sequence>MLTHFRQVGLVVEPTLGLVDGAGCFEPSLCGGDGAGCSRPKITNDIEDSLDDEAGYEYESDPEYEQCHDDLIVDETTEIHLKGLGKRPMEIDMEDAQLDDFDNDSMKAKLPKMPEFNVDVDMKNTSFEVGLVFSSGKEFKHVVKEYAIMNGKEIFFKVNDSHRVRAKCKGIQCPWMYFSSKINSDSSAFAIKSYIDVDKCSMKKHKRFATTKWFSNKYLTEFKSNENWKIASFMQKDYAEEIKYTNKGSTIEFVTEVGDNGNPQFKRMYICFVGLRDGFNARCRPLIGLDGCYIKGPRKGQLLTAIGIDAENGIYPVAFAIVEIENKETWN</sequence>
<dbReference type="PANTHER" id="PTHR31973:SF187">
    <property type="entry name" value="MUTATOR TRANSPOSASE MUDRA PROTEIN"/>
    <property type="match status" value="1"/>
</dbReference>
<proteinExistence type="predicted"/>
<dbReference type="Proteomes" id="UP000596661">
    <property type="component" value="Chromosome 9"/>
</dbReference>
<evidence type="ECO:0000313" key="3">
    <source>
        <dbReference type="Proteomes" id="UP000596661"/>
    </source>
</evidence>
<dbReference type="Pfam" id="PF03108">
    <property type="entry name" value="DBD_Tnp_Mut"/>
    <property type="match status" value="1"/>
</dbReference>
<organism evidence="2 3">
    <name type="scientific">Cannabis sativa</name>
    <name type="common">Hemp</name>
    <name type="synonym">Marijuana</name>
    <dbReference type="NCBI Taxonomy" id="3483"/>
    <lineage>
        <taxon>Eukaryota</taxon>
        <taxon>Viridiplantae</taxon>
        <taxon>Streptophyta</taxon>
        <taxon>Embryophyta</taxon>
        <taxon>Tracheophyta</taxon>
        <taxon>Spermatophyta</taxon>
        <taxon>Magnoliopsida</taxon>
        <taxon>eudicotyledons</taxon>
        <taxon>Gunneridae</taxon>
        <taxon>Pentapetalae</taxon>
        <taxon>rosids</taxon>
        <taxon>fabids</taxon>
        <taxon>Rosales</taxon>
        <taxon>Cannabaceae</taxon>
        <taxon>Cannabis</taxon>
    </lineage>
</organism>
<accession>A0A803QDB4</accession>
<dbReference type="Gramene" id="evm.model.09.1084">
    <property type="protein sequence ID" value="cds.evm.model.09.1084"/>
    <property type="gene ID" value="evm.TU.09.1084"/>
</dbReference>
<dbReference type="EMBL" id="UZAU01000737">
    <property type="status" value="NOT_ANNOTATED_CDS"/>
    <property type="molecule type" value="Genomic_DNA"/>
</dbReference>
<feature type="domain" description="Transposase MuDR plant" evidence="1">
    <location>
        <begin position="127"/>
        <end position="183"/>
    </location>
</feature>
<dbReference type="AlphaFoldDB" id="A0A803QDB4"/>
<reference evidence="2" key="1">
    <citation type="submission" date="2018-11" db="EMBL/GenBank/DDBJ databases">
        <authorList>
            <person name="Grassa J C."/>
        </authorList>
    </citation>
    <scope>NUCLEOTIDE SEQUENCE [LARGE SCALE GENOMIC DNA]</scope>
</reference>
<dbReference type="OMA" id="NEACENN"/>
<name>A0A803QDB4_CANSA</name>
<dbReference type="PANTHER" id="PTHR31973">
    <property type="entry name" value="POLYPROTEIN, PUTATIVE-RELATED"/>
    <property type="match status" value="1"/>
</dbReference>
<dbReference type="EnsemblPlants" id="evm.model.09.1084">
    <property type="protein sequence ID" value="cds.evm.model.09.1084"/>
    <property type="gene ID" value="evm.TU.09.1084"/>
</dbReference>
<evidence type="ECO:0000313" key="2">
    <source>
        <dbReference type="EnsemblPlants" id="cds.evm.model.09.1084"/>
    </source>
</evidence>
<evidence type="ECO:0000259" key="1">
    <source>
        <dbReference type="Pfam" id="PF03108"/>
    </source>
</evidence>
<keyword evidence="3" id="KW-1185">Reference proteome</keyword>